<dbReference type="Proteomes" id="UP000659344">
    <property type="component" value="Unassembled WGS sequence"/>
</dbReference>
<protein>
    <recommendedName>
        <fullName evidence="1">Transglutaminase-like domain-containing protein</fullName>
    </recommendedName>
</protein>
<dbReference type="InterPro" id="IPR002931">
    <property type="entry name" value="Transglutaminase-like"/>
</dbReference>
<dbReference type="Pfam" id="PF01841">
    <property type="entry name" value="Transglut_core"/>
    <property type="match status" value="1"/>
</dbReference>
<organism evidence="2 3">
    <name type="scientific">Paenibacillus segetis</name>
    <dbReference type="NCBI Taxonomy" id="1325360"/>
    <lineage>
        <taxon>Bacteria</taxon>
        <taxon>Bacillati</taxon>
        <taxon>Bacillota</taxon>
        <taxon>Bacilli</taxon>
        <taxon>Bacillales</taxon>
        <taxon>Paenibacillaceae</taxon>
        <taxon>Paenibacillus</taxon>
    </lineage>
</organism>
<dbReference type="EMBL" id="BMFT01000001">
    <property type="protein sequence ID" value="GGH27415.1"/>
    <property type="molecule type" value="Genomic_DNA"/>
</dbReference>
<dbReference type="PROSITE" id="PS51257">
    <property type="entry name" value="PROKAR_LIPOPROTEIN"/>
    <property type="match status" value="1"/>
</dbReference>
<name>A0ABQ1YIQ9_9BACL</name>
<dbReference type="Gene3D" id="3.10.620.30">
    <property type="match status" value="1"/>
</dbReference>
<reference evidence="3" key="1">
    <citation type="journal article" date="2019" name="Int. J. Syst. Evol. Microbiol.">
        <title>The Global Catalogue of Microorganisms (GCM) 10K type strain sequencing project: providing services to taxonomists for standard genome sequencing and annotation.</title>
        <authorList>
            <consortium name="The Broad Institute Genomics Platform"/>
            <consortium name="The Broad Institute Genome Sequencing Center for Infectious Disease"/>
            <person name="Wu L."/>
            <person name="Ma J."/>
        </authorList>
    </citation>
    <scope>NUCLEOTIDE SEQUENCE [LARGE SCALE GENOMIC DNA]</scope>
    <source>
        <strain evidence="3">CGMCC 1.12769</strain>
    </source>
</reference>
<proteinExistence type="predicted"/>
<evidence type="ECO:0000313" key="3">
    <source>
        <dbReference type="Proteomes" id="UP000659344"/>
    </source>
</evidence>
<keyword evidence="3" id="KW-1185">Reference proteome</keyword>
<feature type="domain" description="Transglutaminase-like" evidence="1">
    <location>
        <begin position="568"/>
        <end position="679"/>
    </location>
</feature>
<sequence length="804" mass="89729">MKKTILGLLLICMVVTGCRDGQLVKSILETQSESTLTRERIGTIANEFVDHYVKVEDLKKKYGTESEENIMPLYNVSSGSSFIFQFNCDLNILKGSSDEFHSRYEVADKVVTIHTDREAGPNSVLVTYNQLPYEDDGVKSQLTVNPLGIGDEFFNMSPEEYSAADKGAWGNAPIYYIRVNYDLNATTPTKLDKPLIIPFTVKSDLSAPNLRYEIDKEGRFKLVWDKVEGAETYRIYNASYNEENDPTLSRKEVYRGVPADLIGSTSDTEFNDFAQDGEAGMFAGDGWVIRQNNRVNGDYYVTAVNADMESIYSNVVQTSGLSKLLPVEVLDNSTIKSYSSIDELPKSVPVTFIDGSVANLGVSYEGTLNGAASATEVYLAYMVSGTSIKDYVIVDKITADEMELLQSDNFQAPELNAGNIIPQNSFRYLPDSDVPTIIEDETTGGSFDIIERQIENTRIKVAKADKESVPVLGVVNDVQVNADSALEEFLALNLTAAQEAISLRAFPEAQNTEVLYDVLQKVIYQNPLILGVDNYGYDYNSITLFIKYDDSQELINQKQQQMVQEAQSIVRKVITDGMNDEQKALTLYDYLNDYTKYDQSALDNAVVNNYMSVDAKFNDSFSTYGVLVNKLGVCGSYAKTYKLLSDLAEVDNLVVSGTLEHVPHAWNKIQINNKWVNVDTTNNETNSGVPYFLYGSSDKIAEDLNYSENSTYWLDEELSQFAAKDNSQDYYVTHGLDIQGKAAYKSKLSEMLVKGDSLISLRVSGLNSDELMNETSQVYDDVAPDKKDFAELFELGNYVIIQNE</sequence>
<dbReference type="RefSeq" id="WP_188539883.1">
    <property type="nucleotide sequence ID" value="NZ_BMFT01000001.1"/>
</dbReference>
<evidence type="ECO:0000313" key="2">
    <source>
        <dbReference type="EMBL" id="GGH27415.1"/>
    </source>
</evidence>
<accession>A0ABQ1YIQ9</accession>
<gene>
    <name evidence="2" type="ORF">GCM10008013_28850</name>
</gene>
<dbReference type="InterPro" id="IPR038765">
    <property type="entry name" value="Papain-like_cys_pep_sf"/>
</dbReference>
<dbReference type="SUPFAM" id="SSF54001">
    <property type="entry name" value="Cysteine proteinases"/>
    <property type="match status" value="1"/>
</dbReference>
<evidence type="ECO:0000259" key="1">
    <source>
        <dbReference type="Pfam" id="PF01841"/>
    </source>
</evidence>
<comment type="caution">
    <text evidence="2">The sequence shown here is derived from an EMBL/GenBank/DDBJ whole genome shotgun (WGS) entry which is preliminary data.</text>
</comment>